<evidence type="ECO:0000256" key="5">
    <source>
        <dbReference type="ARBA" id="ARBA00023295"/>
    </source>
</evidence>
<keyword evidence="9" id="KW-1185">Reference proteome</keyword>
<dbReference type="PANTHER" id="PTHR31451">
    <property type="match status" value="1"/>
</dbReference>
<reference evidence="8" key="3">
    <citation type="submission" date="2018-05" db="EMBL/GenBank/DDBJ databases">
        <title>OgluRS3 (Oryza glumaepatula Reference Sequence Version 3).</title>
        <authorList>
            <person name="Zhang J."/>
            <person name="Kudrna D."/>
            <person name="Lee S."/>
            <person name="Talag J."/>
            <person name="Welchert J."/>
            <person name="Wing R.A."/>
        </authorList>
    </citation>
    <scope>NUCLEOTIDE SEQUENCE [LARGE SCALE GENOMIC DNA]</scope>
</reference>
<dbReference type="AlphaFoldDB" id="A0A0D9YCS9"/>
<evidence type="ECO:0000256" key="4">
    <source>
        <dbReference type="ARBA" id="ARBA00022801"/>
    </source>
</evidence>
<dbReference type="InterPro" id="IPR018087">
    <property type="entry name" value="Glyco_hydro_5_CS"/>
</dbReference>
<dbReference type="GO" id="GO:0000272">
    <property type="term" value="P:polysaccharide catabolic process"/>
    <property type="evidence" value="ECO:0007669"/>
    <property type="project" value="InterPro"/>
</dbReference>
<evidence type="ECO:0000256" key="2">
    <source>
        <dbReference type="ARBA" id="ARBA00005641"/>
    </source>
</evidence>
<organism evidence="8">
    <name type="scientific">Oryza glumipatula</name>
    <dbReference type="NCBI Taxonomy" id="40148"/>
    <lineage>
        <taxon>Eukaryota</taxon>
        <taxon>Viridiplantae</taxon>
        <taxon>Streptophyta</taxon>
        <taxon>Embryophyta</taxon>
        <taxon>Tracheophyta</taxon>
        <taxon>Spermatophyta</taxon>
        <taxon>Magnoliopsida</taxon>
        <taxon>Liliopsida</taxon>
        <taxon>Poales</taxon>
        <taxon>Poaceae</taxon>
        <taxon>BOP clade</taxon>
        <taxon>Oryzoideae</taxon>
        <taxon>Oryzeae</taxon>
        <taxon>Oryzinae</taxon>
        <taxon>Oryza</taxon>
    </lineage>
</organism>
<keyword evidence="4" id="KW-0378">Hydrolase</keyword>
<dbReference type="HOGENOM" id="CLU_031603_0_0_1"/>
<reference evidence="8" key="1">
    <citation type="submission" date="2013-08" db="EMBL/GenBank/DDBJ databases">
        <title>Oryza genome evolution.</title>
        <authorList>
            <person name="Wing R.A."/>
            <person name="Panaud O."/>
            <person name="Oliveira A.C."/>
        </authorList>
    </citation>
    <scope>NUCLEOTIDE SEQUENCE</scope>
</reference>
<accession>A0A0D9YCS9</accession>
<evidence type="ECO:0000256" key="1">
    <source>
        <dbReference type="ARBA" id="ARBA00001678"/>
    </source>
</evidence>
<keyword evidence="5" id="KW-0326">Glycosidase</keyword>
<dbReference type="Pfam" id="PF26410">
    <property type="entry name" value="GH5_mannosidase"/>
    <property type="match status" value="1"/>
</dbReference>
<dbReference type="Proteomes" id="UP000026961">
    <property type="component" value="Chromosome 1"/>
</dbReference>
<comment type="similarity">
    <text evidence="2">Belongs to the glycosyl hydrolase 5 (cellulase A) family.</text>
</comment>
<dbReference type="Gene3D" id="3.20.20.80">
    <property type="entry name" value="Glycosidases"/>
    <property type="match status" value="1"/>
</dbReference>
<dbReference type="InterPro" id="IPR045053">
    <property type="entry name" value="MAN-like"/>
</dbReference>
<dbReference type="Gramene" id="OGLUM01G29360.2">
    <property type="protein sequence ID" value="OGLUM01G29360.2"/>
    <property type="gene ID" value="OGLUM01G29360"/>
</dbReference>
<dbReference type="PANTHER" id="PTHR31451:SF60">
    <property type="entry name" value="MANNAN ENDO-1,4-BETA-MANNOSIDASE 1"/>
    <property type="match status" value="1"/>
</dbReference>
<dbReference type="SUPFAM" id="SSF51445">
    <property type="entry name" value="(Trans)glycosidases"/>
    <property type="match status" value="1"/>
</dbReference>
<protein>
    <recommendedName>
        <fullName evidence="3">mannan endo-1,4-beta-mannosidase</fullName>
        <ecNumber evidence="3">3.2.1.78</ecNumber>
    </recommendedName>
</protein>
<dbReference type="InterPro" id="IPR001547">
    <property type="entry name" value="Glyco_hydro_5"/>
</dbReference>
<evidence type="ECO:0000256" key="6">
    <source>
        <dbReference type="SAM" id="Phobius"/>
    </source>
</evidence>
<dbReference type="FunFam" id="3.20.20.80:FF:000012">
    <property type="entry name" value="Mannan endo-1,4-beta-mannosidase 6"/>
    <property type="match status" value="1"/>
</dbReference>
<sequence length="485" mass="53185">MAPHELQLFIAAFTSLQVPFFHLASPHRHCHPKQRREPPCRHSTHTQREREQGMRLFGAHRAALLVLACVVVVVIHGLGEAEALGGGGGFVRAQGTRFVLDGNPYYANGFNAYWLMLLAADPSQRGKVTAALGEAAGHGLTVARTWAFSDGGGGNALQLSPGNYNENTFKGLDFVLSEARKYGIKVILSLVDNYDSFGGRKQYVNWARAQGQGIGSDDEFFTNPVVKGFYKNHVKTVLTRKNTITGVAYRDDPTILAWELMNEPRCQSDLSGRTVQSWITEMAAHVKSIDRNHMLEVGLEGFYGASSPSRIAAVNPSGYQLGTDFIANNQVPGIDFATVHSYPDQWLSGKDDQAQLGFMGRWLDAHIADAQAVLRKPLLIAEFGKSWKDPGYSSGQRDALYGTVYAKIYESARRGGATVGGLFWQLLVPGMDSYRDGYEVVFGETPSTTGVITTNSRRLRFLSKAFARARQAQPARGKGRHNGGK</sequence>
<reference evidence="8" key="2">
    <citation type="submission" date="2015-04" db="UniProtKB">
        <authorList>
            <consortium name="EnsemblPlants"/>
        </authorList>
    </citation>
    <scope>IDENTIFICATION</scope>
</reference>
<dbReference type="eggNOG" id="ENOG502QS4Q">
    <property type="taxonomic scope" value="Eukaryota"/>
</dbReference>
<name>A0A0D9YCS9_9ORYZ</name>
<dbReference type="PROSITE" id="PS00659">
    <property type="entry name" value="GLYCOSYL_HYDROL_F5"/>
    <property type="match status" value="1"/>
</dbReference>
<comment type="catalytic activity">
    <reaction evidence="1">
        <text>Random hydrolysis of (1-&gt;4)-beta-D-mannosidic linkages in mannans, galactomannans and glucomannans.</text>
        <dbReference type="EC" id="3.2.1.78"/>
    </reaction>
</comment>
<evidence type="ECO:0000259" key="7">
    <source>
        <dbReference type="Pfam" id="PF26410"/>
    </source>
</evidence>
<keyword evidence="6" id="KW-0472">Membrane</keyword>
<dbReference type="EnsemblPlants" id="OGLUM01G29360.2">
    <property type="protein sequence ID" value="OGLUM01G29360.2"/>
    <property type="gene ID" value="OGLUM01G29360"/>
</dbReference>
<dbReference type="GO" id="GO:0016985">
    <property type="term" value="F:mannan endo-1,4-beta-mannosidase activity"/>
    <property type="evidence" value="ECO:0007669"/>
    <property type="project" value="UniProtKB-EC"/>
</dbReference>
<evidence type="ECO:0000313" key="8">
    <source>
        <dbReference type="EnsemblPlants" id="OGLUM01G29360.2"/>
    </source>
</evidence>
<evidence type="ECO:0000256" key="3">
    <source>
        <dbReference type="ARBA" id="ARBA00012706"/>
    </source>
</evidence>
<keyword evidence="6" id="KW-1133">Transmembrane helix</keyword>
<keyword evidence="6" id="KW-0812">Transmembrane</keyword>
<dbReference type="InterPro" id="IPR017853">
    <property type="entry name" value="GH"/>
</dbReference>
<dbReference type="STRING" id="40148.A0A0D9YCS9"/>
<feature type="domain" description="Glycoside hydrolase family 5" evidence="7">
    <location>
        <begin position="90"/>
        <end position="425"/>
    </location>
</feature>
<dbReference type="EC" id="3.2.1.78" evidence="3"/>
<proteinExistence type="inferred from homology"/>
<evidence type="ECO:0000313" key="9">
    <source>
        <dbReference type="Proteomes" id="UP000026961"/>
    </source>
</evidence>
<feature type="transmembrane region" description="Helical" evidence="6">
    <location>
        <begin position="58"/>
        <end position="78"/>
    </location>
</feature>